<accession>A0A315EDQ1</accession>
<name>A0A315EDQ1_9BURK</name>
<dbReference type="EMBL" id="NESN01000001">
    <property type="protein sequence ID" value="PUE55913.1"/>
    <property type="molecule type" value="Genomic_DNA"/>
</dbReference>
<keyword evidence="3" id="KW-1185">Reference proteome</keyword>
<feature type="compositionally biased region" description="Polar residues" evidence="1">
    <location>
        <begin position="677"/>
        <end position="686"/>
    </location>
</feature>
<dbReference type="NCBIfam" id="NF033441">
    <property type="entry name" value="BREX_BrxC"/>
    <property type="match status" value="1"/>
</dbReference>
<comment type="caution">
    <text evidence="2">The sequence shown here is derived from an EMBL/GenBank/DDBJ whole genome shotgun (WGS) entry which is preliminary data.</text>
</comment>
<sequence length="1153" mass="127961">MINRDIYNKAPQDNRLVNNGVAEVSEDHSEAAQSILRYELETFVCDGQYEKGIETILDKFLMNLSSKTEQPGVWVSGFYGSGKSHLAKMLRTLWTDYTFADGAAARSIAKLPDGVIEHLKELTTQGKRLGGLHAAAGKLGAGAGDKVRLALLSIIFKSKGLPEQYNQAQFVLWLQKEELVDKLQAELKTVGKTLEQELPHMYVSGHLAKALLKVQPGLGSSEAEVRQLLKAQYPQVTDITSEQMVAAIEATLSNNGKFPLTLVVLDEVQQYIGTDAEKAFQIQEVTETLSKKFNGQLLFVGTGQSALSGMPNLQRLMGRFPVQVMLGDWDVENVTRQIILAKKPSAQPQIENIWRANLGEISRHLRGTKLEHVTEDESQMTSDYPLLPVRRRFWERVLRTIDTTGTVSQLRSQLRVVHEAVLATANEPLGHVVSGDFLYDQIAPNLVSTAQLPKEVFENVQKFAAGDADSQLKAKLLKLIYLINKLPADAAVDLGLKATEDVLADLLVTDLSAGSAELRKILPALLDQLQNKDRLVMALAGGTGTEYRLQTRESSAWYDEYRAQEADFKSSPQRVEQKRTELLKARYGEVLRKVRVTQGKDNVERKLTPSYDETLPRDNDKNLFLWVQDGWQTEERSLIAEAKAKGADNPTLFAFLPAENKTALTNAIVALEAARNTLQKKGSPSTEEGRDAQRSMESRQRNAEKELADLLEKLMVGARLFMAGGQEATDGQDLADRINRAAKSSVIRLYNQFDAADHDHWSKVLDEARKGNLEAMKAVGHNQEADKHPVCQKLLAFIGLNKKGSDIREQFESPPYGWPRDAIDGALYALLAAGHIKATDATSKAVDVKSLDRARLTQANFQRESITITPPQLIKIRQLFSQVGVPCQPKEEQAKVPALLAKLRDQASKAGGNAPAPESPKLTVVEAIDAQSGNAQLLELFNRYDELQTLSKEWGQTAEAIAKRLPVWSQLKELLRHAQTLGPYANLKAELDAIELQRSLLADPDAVRPLLDKTVDLLRQALNAKLDAFGQAYAQQQSQLFADAEWNKLTDAQREDLSNKHHLTAPDAVQLSTPEQLQDALDDCDLDHWVSKTQALPSRFEAARHAAVQLLKPNVIRVDLPKRTLNDEAELKAWLTQVEVLLSDKLKHGPVSL</sequence>
<evidence type="ECO:0000256" key="1">
    <source>
        <dbReference type="SAM" id="MobiDB-lite"/>
    </source>
</evidence>
<protein>
    <recommendedName>
        <fullName evidence="4">BREX system P-loop protein BrxC</fullName>
    </recommendedName>
</protein>
<reference evidence="2 3" key="1">
    <citation type="submission" date="2017-04" db="EMBL/GenBank/DDBJ databases">
        <title>Unexpected and diverse lifestyles within the genus Limnohabitans.</title>
        <authorList>
            <person name="Kasalicky V."/>
            <person name="Mehrshad M."/>
            <person name="Andrei S.-A."/>
            <person name="Salcher M."/>
            <person name="Kratochvilova H."/>
            <person name="Simek K."/>
            <person name="Ghai R."/>
        </authorList>
    </citation>
    <scope>NUCLEOTIDE SEQUENCE [LARGE SCALE GENOMIC DNA]</scope>
    <source>
        <strain evidence="2 3">II-B4</strain>
    </source>
</reference>
<dbReference type="RefSeq" id="WP_108311897.1">
    <property type="nucleotide sequence ID" value="NZ_NESN01000001.1"/>
</dbReference>
<dbReference type="SUPFAM" id="SSF52540">
    <property type="entry name" value="P-loop containing nucleoside triphosphate hydrolases"/>
    <property type="match status" value="1"/>
</dbReference>
<feature type="region of interest" description="Disordered" evidence="1">
    <location>
        <begin position="677"/>
        <end position="702"/>
    </location>
</feature>
<dbReference type="AlphaFoldDB" id="A0A315EDQ1"/>
<evidence type="ECO:0000313" key="2">
    <source>
        <dbReference type="EMBL" id="PUE55913.1"/>
    </source>
</evidence>
<gene>
    <name evidence="2" type="ORF">B9Z37_03875</name>
</gene>
<evidence type="ECO:0008006" key="4">
    <source>
        <dbReference type="Google" id="ProtNLM"/>
    </source>
</evidence>
<evidence type="ECO:0000313" key="3">
    <source>
        <dbReference type="Proteomes" id="UP000250790"/>
    </source>
</evidence>
<dbReference type="Proteomes" id="UP000250790">
    <property type="component" value="Unassembled WGS sequence"/>
</dbReference>
<feature type="compositionally biased region" description="Basic and acidic residues" evidence="1">
    <location>
        <begin position="687"/>
        <end position="702"/>
    </location>
</feature>
<proteinExistence type="predicted"/>
<organism evidence="2 3">
    <name type="scientific">Limnohabitans parvus II-B4</name>
    <dbReference type="NCBI Taxonomy" id="1293052"/>
    <lineage>
        <taxon>Bacteria</taxon>
        <taxon>Pseudomonadati</taxon>
        <taxon>Pseudomonadota</taxon>
        <taxon>Betaproteobacteria</taxon>
        <taxon>Burkholderiales</taxon>
        <taxon>Comamonadaceae</taxon>
        <taxon>Limnohabitans</taxon>
    </lineage>
</organism>
<dbReference type="InterPro" id="IPR047679">
    <property type="entry name" value="BREX_BrxC"/>
</dbReference>
<dbReference type="InterPro" id="IPR027417">
    <property type="entry name" value="P-loop_NTPase"/>
</dbReference>
<dbReference type="OrthoDB" id="3201900at2"/>